<reference evidence="2 3" key="1">
    <citation type="journal article" date="2013" name="PLoS ONE">
        <title>Predicting the Proteins of Angomonas deanei, Strigomonas culicis and Their Respective Endosymbionts Reveals New Aspects of the Trypanosomatidae Family.</title>
        <authorList>
            <person name="Motta M.C."/>
            <person name="Martins A.C."/>
            <person name="de Souza S.S."/>
            <person name="Catta-Preta C.M."/>
            <person name="Silva R."/>
            <person name="Klein C.C."/>
            <person name="de Almeida L.G."/>
            <person name="de Lima Cunha O."/>
            <person name="Ciapina L.P."/>
            <person name="Brocchi M."/>
            <person name="Colabardini A.C."/>
            <person name="de Araujo Lima B."/>
            <person name="Machado C.R."/>
            <person name="de Almeida Soares C.M."/>
            <person name="Probst C.M."/>
            <person name="de Menezes C.B."/>
            <person name="Thompson C.E."/>
            <person name="Bartholomeu D.C."/>
            <person name="Gradia D.F."/>
            <person name="Pavoni D.P."/>
            <person name="Grisard E.C."/>
            <person name="Fantinatti-Garboggini F."/>
            <person name="Marchini F.K."/>
            <person name="Rodrigues-Luiz G.F."/>
            <person name="Wagner G."/>
            <person name="Goldman G.H."/>
            <person name="Fietto J.L."/>
            <person name="Elias M.C."/>
            <person name="Goldman M.H."/>
            <person name="Sagot M.F."/>
            <person name="Pereira M."/>
            <person name="Stoco P.H."/>
            <person name="de Mendonca-Neto R.P."/>
            <person name="Teixeira S.M."/>
            <person name="Maciel T.E."/>
            <person name="de Oliveira Mendes T.A."/>
            <person name="Urmenyi T.P."/>
            <person name="de Souza W."/>
            <person name="Schenkman S."/>
            <person name="de Vasconcelos A.T."/>
        </authorList>
    </citation>
    <scope>NUCLEOTIDE SEQUENCE [LARGE SCALE GENOMIC DNA]</scope>
</reference>
<proteinExistence type="predicted"/>
<dbReference type="Gene3D" id="2.60.40.1180">
    <property type="entry name" value="Golgi alpha-mannosidase II"/>
    <property type="match status" value="1"/>
</dbReference>
<evidence type="ECO:0000313" key="2">
    <source>
        <dbReference type="EMBL" id="EPY31224.1"/>
    </source>
</evidence>
<keyword evidence="3" id="KW-1185">Reference proteome</keyword>
<protein>
    <submittedName>
        <fullName evidence="2">Calpain-like cysteine peptidase</fullName>
    </submittedName>
</protein>
<dbReference type="InterPro" id="IPR015232">
    <property type="entry name" value="DUF1935"/>
</dbReference>
<dbReference type="EMBL" id="ATMH01003561">
    <property type="protein sequence ID" value="EPY31224.1"/>
    <property type="molecule type" value="Genomic_DNA"/>
</dbReference>
<dbReference type="FunFam" id="2.60.40.1180:FF:000033">
    <property type="entry name" value="Calpain-like cysteine peptidase, putative"/>
    <property type="match status" value="1"/>
</dbReference>
<gene>
    <name evidence="2" type="ORF">STCU_03561</name>
</gene>
<accession>S9UR21</accession>
<dbReference type="PANTHER" id="PTHR47047:SF8">
    <property type="entry name" value="CYSTEINE PEPTIDASE, PUTATIVE-RELATED"/>
    <property type="match status" value="1"/>
</dbReference>
<feature type="domain" description="DUF1935" evidence="1">
    <location>
        <begin position="47"/>
        <end position="152"/>
    </location>
</feature>
<dbReference type="Pfam" id="PF09149">
    <property type="entry name" value="DUF1935"/>
    <property type="match status" value="1"/>
</dbReference>
<organism evidence="2 3">
    <name type="scientific">Strigomonas culicis</name>
    <dbReference type="NCBI Taxonomy" id="28005"/>
    <lineage>
        <taxon>Eukaryota</taxon>
        <taxon>Discoba</taxon>
        <taxon>Euglenozoa</taxon>
        <taxon>Kinetoplastea</taxon>
        <taxon>Metakinetoplastina</taxon>
        <taxon>Trypanosomatida</taxon>
        <taxon>Trypanosomatidae</taxon>
        <taxon>Strigomonadinae</taxon>
        <taxon>Strigomonas</taxon>
    </lineage>
</organism>
<dbReference type="Proteomes" id="UP000015354">
    <property type="component" value="Unassembled WGS sequence"/>
</dbReference>
<dbReference type="SUPFAM" id="SSF101601">
    <property type="entry name" value="Smp-1-like"/>
    <property type="match status" value="1"/>
</dbReference>
<evidence type="ECO:0000259" key="1">
    <source>
        <dbReference type="Pfam" id="PF09149"/>
    </source>
</evidence>
<dbReference type="InterPro" id="IPR013780">
    <property type="entry name" value="Glyco_hydro_b"/>
</dbReference>
<dbReference type="AlphaFoldDB" id="S9UR21"/>
<dbReference type="OrthoDB" id="274748at2759"/>
<sequence length="155" mass="17421">MLRCCCLYFHHGPGSLSLSLSLLRYSDLLLHISSTHPTAPNMSDIKYENGEPTYSGATVVKCFKDNGNGLLFRIVNEEEKKWAFYNDTTNYNMVVKVEFGKDSKIEALGNTRLERDESSGEFKCELHIAPTTTEMFISGEPNGFKIAFEANPIPK</sequence>
<comment type="caution">
    <text evidence="2">The sequence shown here is derived from an EMBL/GenBank/DDBJ whole genome shotgun (WGS) entry which is preliminary data.</text>
</comment>
<name>S9UR21_9TRYP</name>
<evidence type="ECO:0000313" key="3">
    <source>
        <dbReference type="Proteomes" id="UP000015354"/>
    </source>
</evidence>
<dbReference type="InterPro" id="IPR036310">
    <property type="entry name" value="Smp-1-like_sf"/>
</dbReference>
<dbReference type="PANTHER" id="PTHR47047">
    <property type="entry name" value="PUTATIVE-RELATED-RELATED"/>
    <property type="match status" value="1"/>
</dbReference>